<keyword evidence="3" id="KW-1185">Reference proteome</keyword>
<proteinExistence type="predicted"/>
<evidence type="ECO:0000313" key="2">
    <source>
        <dbReference type="EMBL" id="UTY40774.1"/>
    </source>
</evidence>
<dbReference type="SUPFAM" id="SSF55729">
    <property type="entry name" value="Acyl-CoA N-acyltransferases (Nat)"/>
    <property type="match status" value="1"/>
</dbReference>
<accession>A0ABY5I5Y9</accession>
<dbReference type="PANTHER" id="PTHR43792">
    <property type="entry name" value="GNAT FAMILY, PUTATIVE (AFU_ORTHOLOGUE AFUA_3G00765)-RELATED-RELATED"/>
    <property type="match status" value="1"/>
</dbReference>
<name>A0ABY5I5Y9_9FIRM</name>
<dbReference type="InterPro" id="IPR051531">
    <property type="entry name" value="N-acetyltransferase"/>
</dbReference>
<feature type="domain" description="N-acetyltransferase" evidence="1">
    <location>
        <begin position="1"/>
        <end position="135"/>
    </location>
</feature>
<dbReference type="InterPro" id="IPR000182">
    <property type="entry name" value="GNAT_dom"/>
</dbReference>
<gene>
    <name evidence="2" type="ORF">NMU03_08485</name>
</gene>
<protein>
    <submittedName>
        <fullName evidence="2">GNAT family N-acetyltransferase</fullName>
    </submittedName>
</protein>
<dbReference type="PANTHER" id="PTHR43792:SF1">
    <property type="entry name" value="N-ACETYLTRANSFERASE DOMAIN-CONTAINING PROTEIN"/>
    <property type="match status" value="1"/>
</dbReference>
<dbReference type="Pfam" id="PF13302">
    <property type="entry name" value="Acetyltransf_3"/>
    <property type="match status" value="1"/>
</dbReference>
<dbReference type="InterPro" id="IPR016181">
    <property type="entry name" value="Acyl_CoA_acyltransferase"/>
</dbReference>
<organism evidence="2 3">
    <name type="scientific">Allocoprobacillus halotolerans</name>
    <dbReference type="NCBI Taxonomy" id="2944914"/>
    <lineage>
        <taxon>Bacteria</taxon>
        <taxon>Bacillati</taxon>
        <taxon>Bacillota</taxon>
        <taxon>Erysipelotrichia</taxon>
        <taxon>Erysipelotrichales</taxon>
        <taxon>Erysipelotrichaceae</taxon>
        <taxon>Allocoprobacillus</taxon>
    </lineage>
</organism>
<evidence type="ECO:0000259" key="1">
    <source>
        <dbReference type="PROSITE" id="PS51186"/>
    </source>
</evidence>
<dbReference type="PROSITE" id="PS51186">
    <property type="entry name" value="GNAT"/>
    <property type="match status" value="1"/>
</dbReference>
<reference evidence="2" key="1">
    <citation type="submission" date="2022-07" db="EMBL/GenBank/DDBJ databases">
        <title>Faecal culturing of patients with breast cancer.</title>
        <authorList>
            <person name="Teng N.M.Y."/>
            <person name="Kiu R."/>
            <person name="Evans R."/>
            <person name="Baker D.J."/>
            <person name="Zenner C."/>
            <person name="Robinson S.D."/>
            <person name="Hall L.J."/>
        </authorList>
    </citation>
    <scope>NUCLEOTIDE SEQUENCE</scope>
    <source>
        <strain evidence="2">LH1062</strain>
    </source>
</reference>
<dbReference type="RefSeq" id="WP_290142253.1">
    <property type="nucleotide sequence ID" value="NZ_CP101620.1"/>
</dbReference>
<evidence type="ECO:0000313" key="3">
    <source>
        <dbReference type="Proteomes" id="UP001060112"/>
    </source>
</evidence>
<sequence>MAYYQSWKKYSLKDASRRIEQCLKMTSLNLPKTNYHLAVILKEEDMMIGDLFVDVANEKVFVLGYTLDSDYWSKGYGSEIVDAFCQYMKKTFQFQKVMCYVYKDNQRSIHLLKKLQFHKFDESYFYHDEGYIKHL</sequence>
<dbReference type="Proteomes" id="UP001060112">
    <property type="component" value="Chromosome"/>
</dbReference>
<dbReference type="Gene3D" id="3.40.630.30">
    <property type="match status" value="1"/>
</dbReference>
<dbReference type="EMBL" id="CP101620">
    <property type="protein sequence ID" value="UTY40774.1"/>
    <property type="molecule type" value="Genomic_DNA"/>
</dbReference>